<keyword evidence="1" id="KW-0472">Membrane</keyword>
<name>A0A1W2AQN4_9FIRM</name>
<evidence type="ECO:0000256" key="1">
    <source>
        <dbReference type="SAM" id="Phobius"/>
    </source>
</evidence>
<proteinExistence type="predicted"/>
<evidence type="ECO:0000313" key="3">
    <source>
        <dbReference type="Proteomes" id="UP000192790"/>
    </source>
</evidence>
<reference evidence="2 3" key="1">
    <citation type="submission" date="2017-04" db="EMBL/GenBank/DDBJ databases">
        <authorList>
            <person name="Afonso C.L."/>
            <person name="Miller P.J."/>
            <person name="Scott M.A."/>
            <person name="Spackman E."/>
            <person name="Goraichik I."/>
            <person name="Dimitrov K.M."/>
            <person name="Suarez D.L."/>
            <person name="Swayne D.E."/>
        </authorList>
    </citation>
    <scope>NUCLEOTIDE SEQUENCE [LARGE SCALE GENOMIC DNA]</scope>
    <source>
        <strain evidence="2 3">DSM 12816</strain>
    </source>
</reference>
<organism evidence="2 3">
    <name type="scientific">Papillibacter cinnamivorans DSM 12816</name>
    <dbReference type="NCBI Taxonomy" id="1122930"/>
    <lineage>
        <taxon>Bacteria</taxon>
        <taxon>Bacillati</taxon>
        <taxon>Bacillota</taxon>
        <taxon>Clostridia</taxon>
        <taxon>Eubacteriales</taxon>
        <taxon>Oscillospiraceae</taxon>
        <taxon>Papillibacter</taxon>
    </lineage>
</organism>
<dbReference type="OrthoDB" id="1796459at2"/>
<accession>A0A1W2AQN4</accession>
<protein>
    <recommendedName>
        <fullName evidence="4">TadE-like protein</fullName>
    </recommendedName>
</protein>
<sequence length="145" mass="16514">MTAKMKLHGYLRSKKGDSAVEFIMTAAMLVLVFAMLISAMIYVTQYYSASYICRRVVRTIETTGEYDEATVLALADDLGGDALEDLNIQVDATYCSGTRIQLRDEFRVTLTAEYRITIMQFGRQPIYVDLPIQIRLSGRSEVYWK</sequence>
<keyword evidence="3" id="KW-1185">Reference proteome</keyword>
<feature type="transmembrane region" description="Helical" evidence="1">
    <location>
        <begin position="20"/>
        <end position="43"/>
    </location>
</feature>
<keyword evidence="1" id="KW-1133">Transmembrane helix</keyword>
<dbReference type="AlphaFoldDB" id="A0A1W2AQN4"/>
<keyword evidence="1" id="KW-0812">Transmembrane</keyword>
<dbReference type="Pfam" id="PF14208">
    <property type="entry name" value="DUF4320"/>
    <property type="match status" value="1"/>
</dbReference>
<dbReference type="InterPro" id="IPR025469">
    <property type="entry name" value="DUF4320"/>
</dbReference>
<gene>
    <name evidence="2" type="ORF">SAMN02745168_1895</name>
</gene>
<evidence type="ECO:0000313" key="2">
    <source>
        <dbReference type="EMBL" id="SMC62842.1"/>
    </source>
</evidence>
<dbReference type="Proteomes" id="UP000192790">
    <property type="component" value="Unassembled WGS sequence"/>
</dbReference>
<dbReference type="STRING" id="1122930.SAMN02745168_1895"/>
<dbReference type="RefSeq" id="WP_084234572.1">
    <property type="nucleotide sequence ID" value="NZ_FWXW01000004.1"/>
</dbReference>
<dbReference type="EMBL" id="FWXW01000004">
    <property type="protein sequence ID" value="SMC62842.1"/>
    <property type="molecule type" value="Genomic_DNA"/>
</dbReference>
<evidence type="ECO:0008006" key="4">
    <source>
        <dbReference type="Google" id="ProtNLM"/>
    </source>
</evidence>